<dbReference type="Proteomes" id="UP001205603">
    <property type="component" value="Unassembled WGS sequence"/>
</dbReference>
<keyword evidence="3" id="KW-1185">Reference proteome</keyword>
<dbReference type="PANTHER" id="PTHR35535:SF1">
    <property type="entry name" value="HEAT SHOCK PROTEIN HSLJ"/>
    <property type="match status" value="1"/>
</dbReference>
<feature type="domain" description="DUF306" evidence="1">
    <location>
        <begin position="27"/>
        <end position="128"/>
    </location>
</feature>
<protein>
    <submittedName>
        <fullName evidence="2">META domain-containing protein</fullName>
    </submittedName>
</protein>
<accession>A0ABT1MHQ3</accession>
<dbReference type="EMBL" id="JANDHW010000007">
    <property type="protein sequence ID" value="MCP9612162.1"/>
    <property type="molecule type" value="Genomic_DNA"/>
</dbReference>
<dbReference type="InterPro" id="IPR038670">
    <property type="entry name" value="HslJ-like_sf"/>
</dbReference>
<evidence type="ECO:0000259" key="1">
    <source>
        <dbReference type="Pfam" id="PF03724"/>
    </source>
</evidence>
<evidence type="ECO:0000313" key="2">
    <source>
        <dbReference type="EMBL" id="MCP9612162.1"/>
    </source>
</evidence>
<dbReference type="Gene3D" id="2.40.128.270">
    <property type="match status" value="1"/>
</dbReference>
<dbReference type="InterPro" id="IPR053147">
    <property type="entry name" value="Hsp_HslJ-like"/>
</dbReference>
<reference evidence="2 3" key="1">
    <citation type="submission" date="2022-07" db="EMBL/GenBank/DDBJ databases">
        <title>Fecal culturing of patients with breast cancer.</title>
        <authorList>
            <person name="Teng N.M.Y."/>
            <person name="Kiu R."/>
            <person name="Evans R."/>
            <person name="Baker D.J."/>
            <person name="Zenner C."/>
            <person name="Robinson S.D."/>
            <person name="Hall L.J."/>
        </authorList>
    </citation>
    <scope>NUCLEOTIDE SEQUENCE [LARGE SCALE GENOMIC DNA]</scope>
    <source>
        <strain evidence="2 3">LH1063</strain>
    </source>
</reference>
<organism evidence="2 3">
    <name type="scientific">Coprobacter tertius</name>
    <dbReference type="NCBI Taxonomy" id="2944915"/>
    <lineage>
        <taxon>Bacteria</taxon>
        <taxon>Pseudomonadati</taxon>
        <taxon>Bacteroidota</taxon>
        <taxon>Bacteroidia</taxon>
        <taxon>Bacteroidales</taxon>
        <taxon>Barnesiellaceae</taxon>
        <taxon>Coprobacter</taxon>
    </lineage>
</organism>
<name>A0ABT1MHQ3_9BACT</name>
<proteinExistence type="predicted"/>
<dbReference type="RefSeq" id="WP_255027424.1">
    <property type="nucleotide sequence ID" value="NZ_JANDHW010000007.1"/>
</dbReference>
<dbReference type="PROSITE" id="PS51257">
    <property type="entry name" value="PROKAR_LIPOPROTEIN"/>
    <property type="match status" value="1"/>
</dbReference>
<gene>
    <name evidence="2" type="ORF">NMU02_08670</name>
</gene>
<comment type="caution">
    <text evidence="2">The sequence shown here is derived from an EMBL/GenBank/DDBJ whole genome shotgun (WGS) entry which is preliminary data.</text>
</comment>
<dbReference type="PANTHER" id="PTHR35535">
    <property type="entry name" value="HEAT SHOCK PROTEIN HSLJ"/>
    <property type="match status" value="1"/>
</dbReference>
<sequence length="255" mass="28935">MNAKFFIGVSFIMTLTMVGCKSVEEPALTIGEWQVKEFVYDHDTIPLPERSATIQFTDTNTIFGAAGCNRYFGNYDVGDDTISISPLGRTMMFCPDMPFEDKFVKALEETRIYSIKDSILILADKNKNFIIKMKLKGDNPLIGVDLDSHDCNSAAGYTWSNLKGDCIRIFEDGIRMNSVTDKNSTTSAFIIFSADSAQVELFLPDDGRRPLLDRRKLSSGGYSWNEEDDDTYNVREKDGRWIIEQRGIELYRSEK</sequence>
<dbReference type="Pfam" id="PF03724">
    <property type="entry name" value="META"/>
    <property type="match status" value="1"/>
</dbReference>
<evidence type="ECO:0000313" key="3">
    <source>
        <dbReference type="Proteomes" id="UP001205603"/>
    </source>
</evidence>
<dbReference type="InterPro" id="IPR005184">
    <property type="entry name" value="DUF306_Meta_HslJ"/>
</dbReference>